<keyword evidence="1" id="KW-0812">Transmembrane</keyword>
<feature type="transmembrane region" description="Helical" evidence="1">
    <location>
        <begin position="94"/>
        <end position="115"/>
    </location>
</feature>
<evidence type="ECO:0000313" key="2">
    <source>
        <dbReference type="EMBL" id="MBP0456538.1"/>
    </source>
</evidence>
<protein>
    <recommendedName>
        <fullName evidence="4">Integral membrane protein</fullName>
    </recommendedName>
</protein>
<dbReference type="Proteomes" id="UP000670475">
    <property type="component" value="Unassembled WGS sequence"/>
</dbReference>
<organism evidence="2 3">
    <name type="scientific">Streptomyces montanisoli</name>
    <dbReference type="NCBI Taxonomy" id="2798581"/>
    <lineage>
        <taxon>Bacteria</taxon>
        <taxon>Bacillati</taxon>
        <taxon>Actinomycetota</taxon>
        <taxon>Actinomycetes</taxon>
        <taxon>Kitasatosporales</taxon>
        <taxon>Streptomycetaceae</taxon>
        <taxon>Streptomyces</taxon>
    </lineage>
</organism>
<dbReference type="EMBL" id="JAGIQL010000007">
    <property type="protein sequence ID" value="MBP0456538.1"/>
    <property type="molecule type" value="Genomic_DNA"/>
</dbReference>
<dbReference type="AlphaFoldDB" id="A0A940M8Y2"/>
<sequence>MARTYADEAESAPAGRRAATPRAGGGDLWLVAVALAFTACEFLFVRVHLGLGFDESVYVSQVSPRAPAAFFSAPRARGVSYLVAPVVAVTSSTAALRCYLALLAGAGLLGALWVWRRFLPARRVALAGLLFAGLWITQFYGPQAMPNLWVALAALACVGFFLRSASVPHPARTERGALLGTALTLAAAVQLRPPDGFWLVLPLAVAALAVRAWRRAPVFGALAVGVVAGGAQWVVESYTRYGGVLQRLHTSGKVEGGFSWSPAFADQLRSLGGRTLCRPCDIPWHHKGVSLWWFALPLLVVGGVLVARHARRLPAILLPTLCGASMAVPYLLLIGYAAPRFLLPSYALLALPAAECLAWLAGGAGRPRLRPVATGLVVLVVVAHLVVQNVVLTRTATRNREAHAGFARIAAALHAAGVTPPCLVTGTNAIPIGLAARCASGATSGHNANITPRDITATARHRPVAVLVPRGHPRPAYARGWSAHPMPVSRRLTPYTAYVSPP</sequence>
<feature type="transmembrane region" description="Helical" evidence="1">
    <location>
        <begin position="147"/>
        <end position="164"/>
    </location>
</feature>
<reference evidence="2" key="1">
    <citation type="submission" date="2021-03" db="EMBL/GenBank/DDBJ databases">
        <title>Whole genome sequence of Streptomyces bomunensis MMS17-BM035.</title>
        <authorList>
            <person name="Lee J.H."/>
        </authorList>
    </citation>
    <scope>NUCLEOTIDE SEQUENCE</scope>
    <source>
        <strain evidence="2">MMS17-BM035</strain>
    </source>
</reference>
<evidence type="ECO:0008006" key="4">
    <source>
        <dbReference type="Google" id="ProtNLM"/>
    </source>
</evidence>
<name>A0A940M8Y2_9ACTN</name>
<keyword evidence="1" id="KW-1133">Transmembrane helix</keyword>
<evidence type="ECO:0000256" key="1">
    <source>
        <dbReference type="SAM" id="Phobius"/>
    </source>
</evidence>
<keyword evidence="1" id="KW-0472">Membrane</keyword>
<comment type="caution">
    <text evidence="2">The sequence shown here is derived from an EMBL/GenBank/DDBJ whole genome shotgun (WGS) entry which is preliminary data.</text>
</comment>
<keyword evidence="3" id="KW-1185">Reference proteome</keyword>
<accession>A0A940M8Y2</accession>
<feature type="transmembrane region" description="Helical" evidence="1">
    <location>
        <begin position="315"/>
        <end position="337"/>
    </location>
</feature>
<evidence type="ECO:0000313" key="3">
    <source>
        <dbReference type="Proteomes" id="UP000670475"/>
    </source>
</evidence>
<feature type="transmembrane region" description="Helical" evidence="1">
    <location>
        <begin position="291"/>
        <end position="308"/>
    </location>
</feature>
<gene>
    <name evidence="2" type="ORF">JFN87_03355</name>
</gene>
<feature type="transmembrane region" description="Helical" evidence="1">
    <location>
        <begin position="372"/>
        <end position="392"/>
    </location>
</feature>
<dbReference type="RefSeq" id="WP_209338325.1">
    <property type="nucleotide sequence ID" value="NZ_JAGIQL010000007.1"/>
</dbReference>
<proteinExistence type="predicted"/>
<feature type="transmembrane region" description="Helical" evidence="1">
    <location>
        <begin position="124"/>
        <end position="141"/>
    </location>
</feature>
<feature type="transmembrane region" description="Helical" evidence="1">
    <location>
        <begin position="218"/>
        <end position="235"/>
    </location>
</feature>
<feature type="transmembrane region" description="Helical" evidence="1">
    <location>
        <begin position="28"/>
        <end position="49"/>
    </location>
</feature>